<dbReference type="Gene3D" id="1.25.40.380">
    <property type="entry name" value="Protein of unknown function DUF1810"/>
    <property type="match status" value="1"/>
</dbReference>
<dbReference type="InterPro" id="IPR036287">
    <property type="entry name" value="Rv1873-like_sf"/>
</dbReference>
<sequence length="156" mass="17639">MEVHGDLKRFLNAQERDYARAFVEIKNGRKQSHWMWFIFPQIAGLGLSETAKFYAIKDLAEATAYLQHPLLGSRLVEIVRALLAVEGRTASQIMGSPDDLKLRSSMTLFSLIEGADPVFQQVLEKYYEGEPDQKTLTIVTELARLNLEAHRCGDAL</sequence>
<dbReference type="AlphaFoldDB" id="A0A6P1VYP9"/>
<dbReference type="SUPFAM" id="SSF140736">
    <property type="entry name" value="Rv1873-like"/>
    <property type="match status" value="1"/>
</dbReference>
<name>A0A6P1VYP9_9BACT</name>
<evidence type="ECO:0000313" key="1">
    <source>
        <dbReference type="EMBL" id="QHV97905.1"/>
    </source>
</evidence>
<accession>A0A6P1VYP9</accession>
<evidence type="ECO:0000313" key="2">
    <source>
        <dbReference type="Proteomes" id="UP000464577"/>
    </source>
</evidence>
<gene>
    <name evidence="1" type="ORF">GJR95_24135</name>
</gene>
<dbReference type="PIRSF" id="PIRSF008546">
    <property type="entry name" value="UCP008546"/>
    <property type="match status" value="1"/>
</dbReference>
<dbReference type="EMBL" id="CP045997">
    <property type="protein sequence ID" value="QHV97905.1"/>
    <property type="molecule type" value="Genomic_DNA"/>
</dbReference>
<dbReference type="InterPro" id="IPR014937">
    <property type="entry name" value="DUF1810"/>
</dbReference>
<organism evidence="1 2">
    <name type="scientific">Spirosoma endbachense</name>
    <dbReference type="NCBI Taxonomy" id="2666025"/>
    <lineage>
        <taxon>Bacteria</taxon>
        <taxon>Pseudomonadati</taxon>
        <taxon>Bacteroidota</taxon>
        <taxon>Cytophagia</taxon>
        <taxon>Cytophagales</taxon>
        <taxon>Cytophagaceae</taxon>
        <taxon>Spirosoma</taxon>
    </lineage>
</organism>
<dbReference type="Pfam" id="PF08837">
    <property type="entry name" value="DUF1810"/>
    <property type="match status" value="1"/>
</dbReference>
<reference evidence="1 2" key="1">
    <citation type="submission" date="2019-11" db="EMBL/GenBank/DDBJ databases">
        <title>Spirosoma endbachense sp. nov., isolated from a natural salt meadow.</title>
        <authorList>
            <person name="Rojas J."/>
            <person name="Ambika Manirajan B."/>
            <person name="Ratering S."/>
            <person name="Suarez C."/>
            <person name="Geissler-Plaum R."/>
            <person name="Schnell S."/>
        </authorList>
    </citation>
    <scope>NUCLEOTIDE SEQUENCE [LARGE SCALE GENOMIC DNA]</scope>
    <source>
        <strain evidence="1 2">I-24</strain>
    </source>
</reference>
<protein>
    <submittedName>
        <fullName evidence="1">DUF1810 family protein</fullName>
    </submittedName>
</protein>
<keyword evidence="2" id="KW-1185">Reference proteome</keyword>
<dbReference type="Proteomes" id="UP000464577">
    <property type="component" value="Chromosome"/>
</dbReference>
<dbReference type="KEGG" id="senf:GJR95_24135"/>
<proteinExistence type="predicted"/>